<feature type="compositionally biased region" description="Polar residues" evidence="1">
    <location>
        <begin position="470"/>
        <end position="481"/>
    </location>
</feature>
<evidence type="ECO:0000256" key="1">
    <source>
        <dbReference type="SAM" id="MobiDB-lite"/>
    </source>
</evidence>
<feature type="compositionally biased region" description="Basic residues" evidence="1">
    <location>
        <begin position="129"/>
        <end position="143"/>
    </location>
</feature>
<sequence>MLCELCVALATGGAEGAAVVRGYLYTRRACGRRRRRGRRACRRRSRRRSSGTWLPLYPPGMRPPQAQRASRLPPEEQKAQQWYVVTFIPAGHAAAAGAEGVALAAGGAEGAAVVRGYLYTRRACGRRRRRGRRACRRRSRRRSSGTWLPLYPPGMRPPQAQRASRLPPEEQKAQQWYVVTFIPAGHAAAAGAEGVALAAGGAEGAAVVRGYLYTRRACGRRRRRGRRACRRRSRRRSSGTWLPLYPPGMRPPQAQRASRLPPEEQKAQQWYVVTFIPAGHAAAAGAEGVALAAGGAEGAAVVRGYLYTRRACGRRRRRGRRACRRRSRRRSSGTWLPLYPPGMRPPQAQRASRLPPEEQKAQQWYVVTFIPAGHAAAAGAEGVALAAGGAEGAAVVRGYLYTRRACGRRRRRGRRACRRRSRRRSSGTWLPLYPPGMRPPQAQRASRLPPEEQKAQQWYVPQCAKPARAQQRNGLPWSTTK</sequence>
<feature type="region of interest" description="Disordered" evidence="1">
    <location>
        <begin position="317"/>
        <end position="357"/>
    </location>
</feature>
<feature type="region of interest" description="Disordered" evidence="1">
    <location>
        <begin position="129"/>
        <end position="169"/>
    </location>
</feature>
<feature type="compositionally biased region" description="Basic residues" evidence="1">
    <location>
        <begin position="36"/>
        <end position="49"/>
    </location>
</feature>
<reference evidence="2" key="1">
    <citation type="submission" date="2017-09" db="EMBL/GenBank/DDBJ databases">
        <title>Contemporary evolution of a Lepidopteran species, Heliothis virescens, in response to modern agricultural practices.</title>
        <authorList>
            <person name="Fritz M.L."/>
            <person name="Deyonke A.M."/>
            <person name="Papanicolaou A."/>
            <person name="Micinski S."/>
            <person name="Westbrook J."/>
            <person name="Gould F."/>
        </authorList>
    </citation>
    <scope>NUCLEOTIDE SEQUENCE [LARGE SCALE GENOMIC DNA]</scope>
    <source>
        <strain evidence="2">HvINT-</strain>
        <tissue evidence="2">Whole body</tissue>
    </source>
</reference>
<feature type="compositionally biased region" description="Basic residues" evidence="1">
    <location>
        <begin position="411"/>
        <end position="425"/>
    </location>
</feature>
<dbReference type="AlphaFoldDB" id="A0A2A4JFE0"/>
<gene>
    <name evidence="2" type="ORF">B5V51_3315</name>
</gene>
<feature type="region of interest" description="Disordered" evidence="1">
    <location>
        <begin position="36"/>
        <end position="75"/>
    </location>
</feature>
<accession>A0A2A4JFE0</accession>
<organism evidence="2">
    <name type="scientific">Heliothis virescens</name>
    <name type="common">Tobacco budworm moth</name>
    <dbReference type="NCBI Taxonomy" id="7102"/>
    <lineage>
        <taxon>Eukaryota</taxon>
        <taxon>Metazoa</taxon>
        <taxon>Ecdysozoa</taxon>
        <taxon>Arthropoda</taxon>
        <taxon>Hexapoda</taxon>
        <taxon>Insecta</taxon>
        <taxon>Pterygota</taxon>
        <taxon>Neoptera</taxon>
        <taxon>Endopterygota</taxon>
        <taxon>Lepidoptera</taxon>
        <taxon>Glossata</taxon>
        <taxon>Ditrysia</taxon>
        <taxon>Noctuoidea</taxon>
        <taxon>Noctuidae</taxon>
        <taxon>Heliothinae</taxon>
        <taxon>Heliothis</taxon>
    </lineage>
</organism>
<protein>
    <submittedName>
        <fullName evidence="2">Uncharacterized protein</fullName>
    </submittedName>
</protein>
<feature type="region of interest" description="Disordered" evidence="1">
    <location>
        <begin position="223"/>
        <end position="263"/>
    </location>
</feature>
<feature type="compositionally biased region" description="Basic residues" evidence="1">
    <location>
        <begin position="223"/>
        <end position="237"/>
    </location>
</feature>
<evidence type="ECO:0000313" key="2">
    <source>
        <dbReference type="EMBL" id="PCG70150.1"/>
    </source>
</evidence>
<feature type="region of interest" description="Disordered" evidence="1">
    <location>
        <begin position="411"/>
        <end position="481"/>
    </location>
</feature>
<comment type="caution">
    <text evidence="2">The sequence shown here is derived from an EMBL/GenBank/DDBJ whole genome shotgun (WGS) entry which is preliminary data.</text>
</comment>
<proteinExistence type="predicted"/>
<feature type="compositionally biased region" description="Basic residues" evidence="1">
    <location>
        <begin position="317"/>
        <end position="331"/>
    </location>
</feature>
<name>A0A2A4JFE0_HELVI</name>
<dbReference type="EMBL" id="NWSH01001783">
    <property type="protein sequence ID" value="PCG70150.1"/>
    <property type="molecule type" value="Genomic_DNA"/>
</dbReference>